<proteinExistence type="predicted"/>
<accession>A0ABV1QH47</accession>
<organism evidence="2 3">
    <name type="scientific">Methylorubrum podarium</name>
    <dbReference type="NCBI Taxonomy" id="200476"/>
    <lineage>
        <taxon>Bacteria</taxon>
        <taxon>Pseudomonadati</taxon>
        <taxon>Pseudomonadota</taxon>
        <taxon>Alphaproteobacteria</taxon>
        <taxon>Hyphomicrobiales</taxon>
        <taxon>Methylobacteriaceae</taxon>
        <taxon>Methylorubrum</taxon>
    </lineage>
</organism>
<evidence type="ECO:0000256" key="1">
    <source>
        <dbReference type="SAM" id="SignalP"/>
    </source>
</evidence>
<name>A0ABV1QH47_9HYPH</name>
<evidence type="ECO:0000313" key="3">
    <source>
        <dbReference type="Proteomes" id="UP001480955"/>
    </source>
</evidence>
<dbReference type="RefSeq" id="WP_350391899.1">
    <property type="nucleotide sequence ID" value="NZ_JBELQE010000017.1"/>
</dbReference>
<dbReference type="EMBL" id="JBELQE010000017">
    <property type="protein sequence ID" value="MER2248710.1"/>
    <property type="molecule type" value="Genomic_DNA"/>
</dbReference>
<dbReference type="Proteomes" id="UP001480955">
    <property type="component" value="Unassembled WGS sequence"/>
</dbReference>
<comment type="caution">
    <text evidence="2">The sequence shown here is derived from an EMBL/GenBank/DDBJ whole genome shotgun (WGS) entry which is preliminary data.</text>
</comment>
<feature type="chain" id="PRO_5047104210" evidence="1">
    <location>
        <begin position="24"/>
        <end position="194"/>
    </location>
</feature>
<reference evidence="2 3" key="1">
    <citation type="submission" date="2024-06" db="EMBL/GenBank/DDBJ databases">
        <authorList>
            <person name="Campbell A.G."/>
        </authorList>
    </citation>
    <scope>NUCLEOTIDE SEQUENCE [LARGE SCALE GENOMIC DNA]</scope>
    <source>
        <strain evidence="2 3">EM12</strain>
    </source>
</reference>
<protein>
    <submittedName>
        <fullName evidence="2">Uncharacterized protein</fullName>
    </submittedName>
</protein>
<gene>
    <name evidence="2" type="ORF">ABS772_02170</name>
</gene>
<feature type="signal peptide" evidence="1">
    <location>
        <begin position="1"/>
        <end position="23"/>
    </location>
</feature>
<evidence type="ECO:0000313" key="2">
    <source>
        <dbReference type="EMBL" id="MER2248710.1"/>
    </source>
</evidence>
<keyword evidence="3" id="KW-1185">Reference proteome</keyword>
<sequence length="194" mass="20327">MSHRARSLAALALLSVLAGGARAEGSGFVAERAFPAAGACYGRRYDADHLARHPGQVVTAIHLSGSSRGLIAMRPQAGRVDPELDLTLRIDFADGGRAEGEIGCAEAGGRIRRCGRGASCAGDFAVDLQPDGRLRIVNDDAASRVAQPVVAEPGFSPDAACRTKGRFVPPDAQNRVFLLARLPLSACGPQRTRD</sequence>
<keyword evidence="1" id="KW-0732">Signal</keyword>